<feature type="transmembrane region" description="Helical" evidence="8">
    <location>
        <begin position="284"/>
        <end position="306"/>
    </location>
</feature>
<feature type="transmembrane region" description="Helical" evidence="8">
    <location>
        <begin position="118"/>
        <end position="139"/>
    </location>
</feature>
<dbReference type="SUPFAM" id="SSF103473">
    <property type="entry name" value="MFS general substrate transporter"/>
    <property type="match status" value="1"/>
</dbReference>
<evidence type="ECO:0000313" key="10">
    <source>
        <dbReference type="EMBL" id="MBB3810861.1"/>
    </source>
</evidence>
<evidence type="ECO:0000256" key="7">
    <source>
        <dbReference type="ARBA" id="ARBA00023136"/>
    </source>
</evidence>
<dbReference type="PROSITE" id="PS50850">
    <property type="entry name" value="MFS"/>
    <property type="match status" value="1"/>
</dbReference>
<organism evidence="10 11">
    <name type="scientific">Pseudochelatococcus contaminans</name>
    <dbReference type="NCBI Taxonomy" id="1538103"/>
    <lineage>
        <taxon>Bacteria</taxon>
        <taxon>Pseudomonadati</taxon>
        <taxon>Pseudomonadota</taxon>
        <taxon>Alphaproteobacteria</taxon>
        <taxon>Hyphomicrobiales</taxon>
        <taxon>Chelatococcaceae</taxon>
        <taxon>Pseudochelatococcus</taxon>
    </lineage>
</organism>
<accession>A0A7W6EI98</accession>
<evidence type="ECO:0000256" key="5">
    <source>
        <dbReference type="ARBA" id="ARBA00022692"/>
    </source>
</evidence>
<dbReference type="InterPro" id="IPR036259">
    <property type="entry name" value="MFS_trans_sf"/>
</dbReference>
<dbReference type="Gene3D" id="1.20.1250.20">
    <property type="entry name" value="MFS general substrate transporter like domains"/>
    <property type="match status" value="1"/>
</dbReference>
<dbReference type="NCBIfam" id="TIGR00711">
    <property type="entry name" value="efflux_EmrB"/>
    <property type="match status" value="1"/>
</dbReference>
<feature type="transmembrane region" description="Helical" evidence="8">
    <location>
        <begin position="379"/>
        <end position="402"/>
    </location>
</feature>
<keyword evidence="7 8" id="KW-0472">Membrane</keyword>
<feature type="transmembrane region" description="Helical" evidence="8">
    <location>
        <begin position="68"/>
        <end position="86"/>
    </location>
</feature>
<evidence type="ECO:0000256" key="8">
    <source>
        <dbReference type="SAM" id="Phobius"/>
    </source>
</evidence>
<feature type="transmembrane region" description="Helical" evidence="8">
    <location>
        <begin position="151"/>
        <end position="174"/>
    </location>
</feature>
<evidence type="ECO:0000256" key="6">
    <source>
        <dbReference type="ARBA" id="ARBA00022989"/>
    </source>
</evidence>
<reference evidence="10 11" key="1">
    <citation type="submission" date="2020-08" db="EMBL/GenBank/DDBJ databases">
        <title>Genomic Encyclopedia of Type Strains, Phase IV (KMG-IV): sequencing the most valuable type-strain genomes for metagenomic binning, comparative biology and taxonomic classification.</title>
        <authorList>
            <person name="Goeker M."/>
        </authorList>
    </citation>
    <scope>NUCLEOTIDE SEQUENCE [LARGE SCALE GENOMIC DNA]</scope>
    <source>
        <strain evidence="10 11">DSM 28760</strain>
    </source>
</reference>
<feature type="transmembrane region" description="Helical" evidence="8">
    <location>
        <begin position="216"/>
        <end position="234"/>
    </location>
</feature>
<evidence type="ECO:0000256" key="1">
    <source>
        <dbReference type="ARBA" id="ARBA00004651"/>
    </source>
</evidence>
<evidence type="ECO:0000313" key="11">
    <source>
        <dbReference type="Proteomes" id="UP000537592"/>
    </source>
</evidence>
<keyword evidence="4" id="KW-1003">Cell membrane</keyword>
<feature type="transmembrane region" description="Helical" evidence="8">
    <location>
        <begin position="246"/>
        <end position="263"/>
    </location>
</feature>
<keyword evidence="5 8" id="KW-0812">Transmembrane</keyword>
<dbReference type="GO" id="GO:0005886">
    <property type="term" value="C:plasma membrane"/>
    <property type="evidence" value="ECO:0007669"/>
    <property type="project" value="UniProtKB-SubCell"/>
</dbReference>
<comment type="caution">
    <text evidence="10">The sequence shown here is derived from an EMBL/GenBank/DDBJ whole genome shotgun (WGS) entry which is preliminary data.</text>
</comment>
<feature type="transmembrane region" description="Helical" evidence="8">
    <location>
        <begin position="24"/>
        <end position="48"/>
    </location>
</feature>
<comment type="subcellular location">
    <subcellularLocation>
        <location evidence="1">Cell membrane</location>
        <topology evidence="1">Multi-pass membrane protein</topology>
    </subcellularLocation>
</comment>
<keyword evidence="11" id="KW-1185">Reference proteome</keyword>
<dbReference type="PANTHER" id="PTHR42718:SF9">
    <property type="entry name" value="MAJOR FACILITATOR SUPERFAMILY MULTIDRUG TRANSPORTER MFSC"/>
    <property type="match status" value="1"/>
</dbReference>
<dbReference type="Pfam" id="PF07690">
    <property type="entry name" value="MFS_1"/>
    <property type="match status" value="1"/>
</dbReference>
<feature type="transmembrane region" description="Helical" evidence="8">
    <location>
        <begin position="409"/>
        <end position="432"/>
    </location>
</feature>
<protein>
    <submittedName>
        <fullName evidence="10">DHA2 family multidrug resistance protein</fullName>
    </submittedName>
</protein>
<dbReference type="InterPro" id="IPR004638">
    <property type="entry name" value="EmrB-like"/>
</dbReference>
<dbReference type="InterPro" id="IPR011701">
    <property type="entry name" value="MFS"/>
</dbReference>
<dbReference type="EMBL" id="JACICC010000008">
    <property type="protein sequence ID" value="MBB3810861.1"/>
    <property type="molecule type" value="Genomic_DNA"/>
</dbReference>
<feature type="domain" description="Major facilitator superfamily (MFS) profile" evidence="9">
    <location>
        <begin position="27"/>
        <end position="532"/>
    </location>
</feature>
<keyword evidence="6 8" id="KW-1133">Transmembrane helix</keyword>
<feature type="transmembrane region" description="Helical" evidence="8">
    <location>
        <begin position="350"/>
        <end position="367"/>
    </location>
</feature>
<proteinExistence type="inferred from homology"/>
<feature type="transmembrane region" description="Helical" evidence="8">
    <location>
        <begin position="93"/>
        <end position="112"/>
    </location>
</feature>
<feature type="transmembrane region" description="Helical" evidence="8">
    <location>
        <begin position="318"/>
        <end position="343"/>
    </location>
</feature>
<dbReference type="AlphaFoldDB" id="A0A7W6EI98"/>
<dbReference type="RefSeq" id="WP_210281724.1">
    <property type="nucleotide sequence ID" value="NZ_JACICC010000008.1"/>
</dbReference>
<dbReference type="Proteomes" id="UP000537592">
    <property type="component" value="Unassembled WGS sequence"/>
</dbReference>
<evidence type="ECO:0000256" key="3">
    <source>
        <dbReference type="ARBA" id="ARBA00022448"/>
    </source>
</evidence>
<evidence type="ECO:0000256" key="2">
    <source>
        <dbReference type="ARBA" id="ARBA00008537"/>
    </source>
</evidence>
<evidence type="ECO:0000259" key="9">
    <source>
        <dbReference type="PROSITE" id="PS50850"/>
    </source>
</evidence>
<comment type="similarity">
    <text evidence="2">Belongs to the major facilitator superfamily. EmrB family.</text>
</comment>
<keyword evidence="3" id="KW-0813">Transport</keyword>
<dbReference type="GO" id="GO:0022857">
    <property type="term" value="F:transmembrane transporter activity"/>
    <property type="evidence" value="ECO:0007669"/>
    <property type="project" value="InterPro"/>
</dbReference>
<gene>
    <name evidence="10" type="ORF">FHS81_002967</name>
</gene>
<dbReference type="PANTHER" id="PTHR42718">
    <property type="entry name" value="MAJOR FACILITATOR SUPERFAMILY MULTIDRUG TRANSPORTER MFSC"/>
    <property type="match status" value="1"/>
</dbReference>
<feature type="transmembrane region" description="Helical" evidence="8">
    <location>
        <begin position="180"/>
        <end position="204"/>
    </location>
</feature>
<feature type="transmembrane region" description="Helical" evidence="8">
    <location>
        <begin position="503"/>
        <end position="525"/>
    </location>
</feature>
<dbReference type="InterPro" id="IPR020846">
    <property type="entry name" value="MFS_dom"/>
</dbReference>
<sequence>MTPTHATDPVEAASVSHPLGATSAALLVVGVTLSALTEAVASTILSFGRLDMLGDIHATPDEFARLDVGYTAVKLCFFLLAPWLMGRLSAQTCLRAATGLMTLACGCAAFTANLDLLFFLRLLQGMSGGLLLVSGQTMLLQAFPRTQQPIIQALFAMGAVVAPATLAPSMQGWFIDTLSWTWIFLAIVPVGLAGVAILASTNLGKDTEVHQARLDWIGLALFTIAAFCLTYVFNQGSRWNWLEEPRIGRLSAIGGLAFLLFLLQQFRAQRNGALLNFAIFRDEGFAFGFLASFAAGVALFGSAYLIPSFAVSVLGMTATGAGMLLLPSGGVFIASLLITAFLVRRGRPPIITVPFGILIFMATMWMLSGSNGESGAPDMMPAIVLRGFGLGFLFLSITLITLVDLQRPLVAYGVGLFNVGRQTGGLLGVAFLETLIDHQTALNKSVLGAHIVPGNIAVSEHIAMMTKALTARGMEAGAAAQSAIQMLGREIATQATVIAFNTAFLTIALFFLAAAPVLVTAKIVISKFSKASRRQPS</sequence>
<name>A0A7W6EI98_9HYPH</name>
<evidence type="ECO:0000256" key="4">
    <source>
        <dbReference type="ARBA" id="ARBA00022475"/>
    </source>
</evidence>